<dbReference type="GO" id="GO:1901982">
    <property type="term" value="F:maltose binding"/>
    <property type="evidence" value="ECO:0007669"/>
    <property type="project" value="TreeGrafter"/>
</dbReference>
<sequence length="410" mass="42299">MKISKRGIVAAIATAGLLLSGVAPAVAAPKEIIVWADEQRGPQLKTLINGNTTIAPGYKITVKFFASLTALQSAWDKASAAGGPDVLTGPASFTIGAKSGKLVPLTYSALNKNQLPVASQQALSYNKKVYGVALDVDTTAMYWNTKFGTAPKTLAAMVDLYKTKKAAGEVTGGICAIDGTWGSQPILTALGGGAFGYKGTTPDATNVLLNSAAFKANVKQYLLDSNGKSNGFFKWDGCADDFKAGKMLAANSGAWNLDSVTNAGVKFTLQPVPGLTGGAGKQWVNYSGAFVTSYAAKHGVELGAKKLVLDWFASTGGQVQMYAASDRPPANVSAAAAVKAANTKAFAKAAATGTPQFSAWLDNKTGGSNWYDVLGSVYTNILVKGEAVDKTLDDAAAILKKNFAAAAAGK</sequence>
<accession>A0A6J6ISW4</accession>
<evidence type="ECO:0000256" key="3">
    <source>
        <dbReference type="ARBA" id="ARBA00022729"/>
    </source>
</evidence>
<gene>
    <name evidence="4" type="ORF">UFOPK1909_00970</name>
</gene>
<dbReference type="AlphaFoldDB" id="A0A6J6ISW4"/>
<dbReference type="Gene3D" id="3.40.190.10">
    <property type="entry name" value="Periplasmic binding protein-like II"/>
    <property type="match status" value="2"/>
</dbReference>
<dbReference type="GO" id="GO:0015768">
    <property type="term" value="P:maltose transport"/>
    <property type="evidence" value="ECO:0007669"/>
    <property type="project" value="TreeGrafter"/>
</dbReference>
<dbReference type="GO" id="GO:0042956">
    <property type="term" value="P:maltodextrin transmembrane transport"/>
    <property type="evidence" value="ECO:0007669"/>
    <property type="project" value="TreeGrafter"/>
</dbReference>
<dbReference type="GO" id="GO:0055052">
    <property type="term" value="C:ATP-binding cassette (ABC) transporter complex, substrate-binding subunit-containing"/>
    <property type="evidence" value="ECO:0007669"/>
    <property type="project" value="TreeGrafter"/>
</dbReference>
<keyword evidence="2" id="KW-0813">Transport</keyword>
<evidence type="ECO:0000256" key="2">
    <source>
        <dbReference type="ARBA" id="ARBA00022448"/>
    </source>
</evidence>
<dbReference type="PANTHER" id="PTHR30061">
    <property type="entry name" value="MALTOSE-BINDING PERIPLASMIC PROTEIN"/>
    <property type="match status" value="1"/>
</dbReference>
<name>A0A6J6ISW4_9ZZZZ</name>
<dbReference type="PANTHER" id="PTHR30061:SF50">
    <property type="entry name" value="MALTOSE_MALTODEXTRIN-BINDING PERIPLASMIC PROTEIN"/>
    <property type="match status" value="1"/>
</dbReference>
<dbReference type="SUPFAM" id="SSF53850">
    <property type="entry name" value="Periplasmic binding protein-like II"/>
    <property type="match status" value="1"/>
</dbReference>
<protein>
    <submittedName>
        <fullName evidence="4">Unannotated protein</fullName>
    </submittedName>
</protein>
<proteinExistence type="inferred from homology"/>
<comment type="similarity">
    <text evidence="1">Belongs to the bacterial solute-binding protein 1 family.</text>
</comment>
<keyword evidence="3" id="KW-0732">Signal</keyword>
<reference evidence="4" key="1">
    <citation type="submission" date="2020-05" db="EMBL/GenBank/DDBJ databases">
        <authorList>
            <person name="Chiriac C."/>
            <person name="Salcher M."/>
            <person name="Ghai R."/>
            <person name="Kavagutti S V."/>
        </authorList>
    </citation>
    <scope>NUCLEOTIDE SEQUENCE</scope>
</reference>
<organism evidence="4">
    <name type="scientific">freshwater metagenome</name>
    <dbReference type="NCBI Taxonomy" id="449393"/>
    <lineage>
        <taxon>unclassified sequences</taxon>
        <taxon>metagenomes</taxon>
        <taxon>ecological metagenomes</taxon>
    </lineage>
</organism>
<evidence type="ECO:0000313" key="4">
    <source>
        <dbReference type="EMBL" id="CAB4627524.1"/>
    </source>
</evidence>
<dbReference type="EMBL" id="CAEZVD010000133">
    <property type="protein sequence ID" value="CAB4627524.1"/>
    <property type="molecule type" value="Genomic_DNA"/>
</dbReference>
<evidence type="ECO:0000256" key="1">
    <source>
        <dbReference type="ARBA" id="ARBA00008520"/>
    </source>
</evidence>